<keyword evidence="8" id="KW-0408">Iron</keyword>
<keyword evidence="5" id="KW-0124">Carnitine biosynthesis</keyword>
<evidence type="ECO:0000256" key="8">
    <source>
        <dbReference type="ARBA" id="ARBA00023004"/>
    </source>
</evidence>
<dbReference type="Gene3D" id="3.60.130.10">
    <property type="entry name" value="Clavaminate synthase-like"/>
    <property type="match status" value="1"/>
</dbReference>
<keyword evidence="13" id="KW-1185">Reference proteome</keyword>
<evidence type="ECO:0000259" key="11">
    <source>
        <dbReference type="Pfam" id="PF06155"/>
    </source>
</evidence>
<dbReference type="InterPro" id="IPR038492">
    <property type="entry name" value="GBBH-like_N_sf"/>
</dbReference>
<feature type="domain" description="Gamma-butyrobetaine hydroxylase-like N-terminal" evidence="11">
    <location>
        <begin position="69"/>
        <end position="128"/>
    </location>
</feature>
<evidence type="ECO:0008006" key="14">
    <source>
        <dbReference type="Google" id="ProtNLM"/>
    </source>
</evidence>
<dbReference type="FunFam" id="3.30.2020.30:FF:000002">
    <property type="entry name" value="Putative gamma-butyrobetaine dioxygenase"/>
    <property type="match status" value="1"/>
</dbReference>
<feature type="domain" description="TauD/TfdA-like" evidence="10">
    <location>
        <begin position="186"/>
        <end position="422"/>
    </location>
</feature>
<proteinExistence type="inferred from homology"/>
<comment type="cofactor">
    <cofactor evidence="2">
        <name>L-ascorbate</name>
        <dbReference type="ChEBI" id="CHEBI:38290"/>
    </cofactor>
</comment>
<reference evidence="12 13" key="1">
    <citation type="submission" date="2016-07" db="EMBL/GenBank/DDBJ databases">
        <title>Pervasive Adenine N6-methylation of Active Genes in Fungi.</title>
        <authorList>
            <consortium name="DOE Joint Genome Institute"/>
            <person name="Mondo S.J."/>
            <person name="Dannebaum R.O."/>
            <person name="Kuo R.C."/>
            <person name="Labutti K."/>
            <person name="Haridas S."/>
            <person name="Kuo A."/>
            <person name="Salamov A."/>
            <person name="Ahrendt S.R."/>
            <person name="Lipzen A."/>
            <person name="Sullivan W."/>
            <person name="Andreopoulos W.B."/>
            <person name="Clum A."/>
            <person name="Lindquist E."/>
            <person name="Daum C."/>
            <person name="Ramamoorthy G.K."/>
            <person name="Gryganskyi A."/>
            <person name="Culley D."/>
            <person name="Magnuson J.K."/>
            <person name="James T.Y."/>
            <person name="O'Malley M.A."/>
            <person name="Stajich J.E."/>
            <person name="Spatafora J.W."/>
            <person name="Visel A."/>
            <person name="Grigoriev I.V."/>
        </authorList>
    </citation>
    <scope>NUCLEOTIDE SEQUENCE [LARGE SCALE GENOMIC DNA]</scope>
    <source>
        <strain evidence="12 13">NRRL 1336</strain>
    </source>
</reference>
<dbReference type="Gene3D" id="3.30.2020.30">
    <property type="match status" value="1"/>
</dbReference>
<dbReference type="InterPro" id="IPR003819">
    <property type="entry name" value="TauD/TfdA-like"/>
</dbReference>
<accession>A0A1X2IJR9</accession>
<organism evidence="12 13">
    <name type="scientific">Absidia repens</name>
    <dbReference type="NCBI Taxonomy" id="90262"/>
    <lineage>
        <taxon>Eukaryota</taxon>
        <taxon>Fungi</taxon>
        <taxon>Fungi incertae sedis</taxon>
        <taxon>Mucoromycota</taxon>
        <taxon>Mucoromycotina</taxon>
        <taxon>Mucoromycetes</taxon>
        <taxon>Mucorales</taxon>
        <taxon>Cunninghamellaceae</taxon>
        <taxon>Absidia</taxon>
    </lineage>
</organism>
<dbReference type="FunFam" id="3.60.130.10:FF:000001">
    <property type="entry name" value="Trimethyllysine dioxygenase, mitochondrial"/>
    <property type="match status" value="1"/>
</dbReference>
<dbReference type="EMBL" id="MCGE01000009">
    <property type="protein sequence ID" value="ORZ17767.1"/>
    <property type="molecule type" value="Genomic_DNA"/>
</dbReference>
<evidence type="ECO:0000256" key="5">
    <source>
        <dbReference type="ARBA" id="ARBA00022873"/>
    </source>
</evidence>
<evidence type="ECO:0000256" key="9">
    <source>
        <dbReference type="SAM" id="MobiDB-lite"/>
    </source>
</evidence>
<dbReference type="Pfam" id="PF02668">
    <property type="entry name" value="TauD"/>
    <property type="match status" value="1"/>
</dbReference>
<evidence type="ECO:0000256" key="2">
    <source>
        <dbReference type="ARBA" id="ARBA00001961"/>
    </source>
</evidence>
<evidence type="ECO:0000259" key="10">
    <source>
        <dbReference type="Pfam" id="PF02668"/>
    </source>
</evidence>
<keyword evidence="7" id="KW-0560">Oxidoreductase</keyword>
<evidence type="ECO:0000256" key="7">
    <source>
        <dbReference type="ARBA" id="ARBA00023002"/>
    </source>
</evidence>
<dbReference type="OrthoDB" id="406634at2759"/>
<gene>
    <name evidence="12" type="ORF">BCR42DRAFT_325607</name>
</gene>
<evidence type="ECO:0000313" key="13">
    <source>
        <dbReference type="Proteomes" id="UP000193560"/>
    </source>
</evidence>
<keyword evidence="4" id="KW-0479">Metal-binding</keyword>
<evidence type="ECO:0000256" key="6">
    <source>
        <dbReference type="ARBA" id="ARBA00022964"/>
    </source>
</evidence>
<name>A0A1X2IJR9_9FUNG</name>
<keyword evidence="6" id="KW-0223">Dioxygenase</keyword>
<comment type="cofactor">
    <cofactor evidence="1">
        <name>Fe(2+)</name>
        <dbReference type="ChEBI" id="CHEBI:29033"/>
    </cofactor>
</comment>
<evidence type="ECO:0000256" key="4">
    <source>
        <dbReference type="ARBA" id="ARBA00022723"/>
    </source>
</evidence>
<dbReference type="GO" id="GO:0016706">
    <property type="term" value="F:2-oxoglutarate-dependent dioxygenase activity"/>
    <property type="evidence" value="ECO:0007669"/>
    <property type="project" value="UniProtKB-ARBA"/>
</dbReference>
<comment type="caution">
    <text evidence="12">The sequence shown here is derived from an EMBL/GenBank/DDBJ whole genome shotgun (WGS) entry which is preliminary data.</text>
</comment>
<dbReference type="PANTHER" id="PTHR10696:SF25">
    <property type="entry name" value="OXIDOREDUCTASE AIM17-RELATED"/>
    <property type="match status" value="1"/>
</dbReference>
<dbReference type="Pfam" id="PF06155">
    <property type="entry name" value="GBBH-like_N"/>
    <property type="match status" value="1"/>
</dbReference>
<dbReference type="STRING" id="90262.A0A1X2IJR9"/>
<comment type="similarity">
    <text evidence="3">Belongs to the gamma-BBH/TMLD family.</text>
</comment>
<dbReference type="InterPro" id="IPR010376">
    <property type="entry name" value="GBBH-like_N"/>
</dbReference>
<dbReference type="GO" id="GO:0046872">
    <property type="term" value="F:metal ion binding"/>
    <property type="evidence" value="ECO:0007669"/>
    <property type="project" value="UniProtKB-KW"/>
</dbReference>
<dbReference type="CDD" id="cd00250">
    <property type="entry name" value="CAS_like"/>
    <property type="match status" value="1"/>
</dbReference>
<feature type="region of interest" description="Disordered" evidence="9">
    <location>
        <begin position="1"/>
        <end position="27"/>
    </location>
</feature>
<dbReference type="InterPro" id="IPR050411">
    <property type="entry name" value="AlphaKG_dependent_hydroxylases"/>
</dbReference>
<protein>
    <recommendedName>
        <fullName evidence="14">TauD/TfdA-like domain-containing protein</fullName>
    </recommendedName>
</protein>
<dbReference type="GO" id="GO:0045329">
    <property type="term" value="P:carnitine biosynthetic process"/>
    <property type="evidence" value="ECO:0007669"/>
    <property type="project" value="UniProtKB-KW"/>
</dbReference>
<dbReference type="Proteomes" id="UP000193560">
    <property type="component" value="Unassembled WGS sequence"/>
</dbReference>
<evidence type="ECO:0000313" key="12">
    <source>
        <dbReference type="EMBL" id="ORZ17767.1"/>
    </source>
</evidence>
<sequence length="443" mass="50766">MSPFTANGIQGLGRQDPQRGARWHSTSNHIQEPTLSTTIDAALSTHVDADAVYIDWNESCPSNIGLVGNNRSSYSHVWLRDNCPCEACVHPSSRQKLHSTADIDLNTTPRSVALDIDADTLVVEWDRALRHQPSQQTHISRYPLSYLRRYASQPASQEFRFEHLKPKTWTRDDYQLEWISHDDYMNTDQGLHRVVEQLYNDGLVFLKDVPADDHASVTKVGERIGHIQETFYGRDFDVKNVAKSVNIAYTSLYLGFHMDLMYLDCPPGIQLLHCMKNSVKGGSSIFLDSYRAVELLKVQYPEDYAILKQTPVSFHYINNGHHMYHRRPTIVTDDGYGLGPSWGMHVNYAPQFQGPMDELPPKEMKRFYQAYQRFADFIEDESLRFEVTLKPGQLVLFANRRVLHGRTAFDPTSGDRHLKGTYLTLDSLKDKLRVLGAKYDIKQ</sequence>
<dbReference type="SUPFAM" id="SSF51197">
    <property type="entry name" value="Clavaminate synthase-like"/>
    <property type="match status" value="1"/>
</dbReference>
<dbReference type="InterPro" id="IPR042098">
    <property type="entry name" value="TauD-like_sf"/>
</dbReference>
<evidence type="ECO:0000256" key="1">
    <source>
        <dbReference type="ARBA" id="ARBA00001954"/>
    </source>
</evidence>
<dbReference type="PANTHER" id="PTHR10696">
    <property type="entry name" value="GAMMA-BUTYROBETAINE HYDROXYLASE-RELATED"/>
    <property type="match status" value="1"/>
</dbReference>
<dbReference type="AlphaFoldDB" id="A0A1X2IJR9"/>
<evidence type="ECO:0000256" key="3">
    <source>
        <dbReference type="ARBA" id="ARBA00008654"/>
    </source>
</evidence>
<dbReference type="GO" id="GO:0005739">
    <property type="term" value="C:mitochondrion"/>
    <property type="evidence" value="ECO:0007669"/>
    <property type="project" value="TreeGrafter"/>
</dbReference>